<evidence type="ECO:0000313" key="2">
    <source>
        <dbReference type="EMBL" id="GBL72239.1"/>
    </source>
</evidence>
<dbReference type="Proteomes" id="UP000499080">
    <property type="component" value="Unassembled WGS sequence"/>
</dbReference>
<dbReference type="EMBL" id="BGPR01000001">
    <property type="protein sequence ID" value="GBL72239.1"/>
    <property type="molecule type" value="Genomic_DNA"/>
</dbReference>
<proteinExistence type="predicted"/>
<evidence type="ECO:0000313" key="3">
    <source>
        <dbReference type="Proteomes" id="UP000499080"/>
    </source>
</evidence>
<dbReference type="AlphaFoldDB" id="A0A4Y1ZYN7"/>
<comment type="caution">
    <text evidence="2">The sequence shown here is derived from an EMBL/GenBank/DDBJ whole genome shotgun (WGS) entry which is preliminary data.</text>
</comment>
<keyword evidence="3" id="KW-1185">Reference proteome</keyword>
<organism evidence="2 3">
    <name type="scientific">Araneus ventricosus</name>
    <name type="common">Orbweaver spider</name>
    <name type="synonym">Epeira ventricosa</name>
    <dbReference type="NCBI Taxonomy" id="182803"/>
    <lineage>
        <taxon>Eukaryota</taxon>
        <taxon>Metazoa</taxon>
        <taxon>Ecdysozoa</taxon>
        <taxon>Arthropoda</taxon>
        <taxon>Chelicerata</taxon>
        <taxon>Arachnida</taxon>
        <taxon>Araneae</taxon>
        <taxon>Araneomorphae</taxon>
        <taxon>Entelegynae</taxon>
        <taxon>Araneoidea</taxon>
        <taxon>Araneidae</taxon>
        <taxon>Araneus</taxon>
    </lineage>
</organism>
<accession>A0A4Y1ZYN7</accession>
<protein>
    <submittedName>
        <fullName evidence="2">Uncharacterized protein</fullName>
    </submittedName>
</protein>
<sequence>MTRTTPEPVLSFQTSVQHQRSDSQCQIRGRGGLVVRSRLWGRRVRDPIPPKIGRVWGLLYAKSYVVAKRPPIGVELWRGAASSGVVLVI</sequence>
<evidence type="ECO:0000256" key="1">
    <source>
        <dbReference type="SAM" id="MobiDB-lite"/>
    </source>
</evidence>
<gene>
    <name evidence="2" type="ORF">AVEN_115208_1</name>
</gene>
<name>A0A4Y1ZYN7_ARAVE</name>
<feature type="region of interest" description="Disordered" evidence="1">
    <location>
        <begin position="1"/>
        <end position="21"/>
    </location>
</feature>
<reference evidence="2 3" key="1">
    <citation type="journal article" date="2019" name="Sci. Rep.">
        <title>Orb-weaving spider Araneus ventricosus genome elucidates the spidroin gene catalogue.</title>
        <authorList>
            <person name="Kono N."/>
            <person name="Nakamura H."/>
            <person name="Ohtoshi R."/>
            <person name="Moran D.A.P."/>
            <person name="Shinohara A."/>
            <person name="Yoshida Y."/>
            <person name="Fujiwara M."/>
            <person name="Mori M."/>
            <person name="Tomita M."/>
            <person name="Arakawa K."/>
        </authorList>
    </citation>
    <scope>NUCLEOTIDE SEQUENCE [LARGE SCALE GENOMIC DNA]</scope>
</reference>